<proteinExistence type="predicted"/>
<protein>
    <submittedName>
        <fullName evidence="1">Uncharacterized protein</fullName>
    </submittedName>
</protein>
<reference evidence="1" key="1">
    <citation type="submission" date="2014-12" db="EMBL/GenBank/DDBJ databases">
        <title>Insight into the proteome of Arion vulgaris.</title>
        <authorList>
            <person name="Aradska J."/>
            <person name="Bulat T."/>
            <person name="Smidak R."/>
            <person name="Sarate P."/>
            <person name="Gangsoo J."/>
            <person name="Sialana F."/>
            <person name="Bilban M."/>
            <person name="Lubec G."/>
        </authorList>
    </citation>
    <scope>NUCLEOTIDE SEQUENCE</scope>
    <source>
        <tissue evidence="1">Skin</tissue>
    </source>
</reference>
<dbReference type="AlphaFoldDB" id="A0A0B7AZC6"/>
<dbReference type="EMBL" id="HACG01038380">
    <property type="protein sequence ID" value="CEK85245.1"/>
    <property type="molecule type" value="Transcribed_RNA"/>
</dbReference>
<organism evidence="1">
    <name type="scientific">Arion vulgaris</name>
    <dbReference type="NCBI Taxonomy" id="1028688"/>
    <lineage>
        <taxon>Eukaryota</taxon>
        <taxon>Metazoa</taxon>
        <taxon>Spiralia</taxon>
        <taxon>Lophotrochozoa</taxon>
        <taxon>Mollusca</taxon>
        <taxon>Gastropoda</taxon>
        <taxon>Heterobranchia</taxon>
        <taxon>Euthyneura</taxon>
        <taxon>Panpulmonata</taxon>
        <taxon>Eupulmonata</taxon>
        <taxon>Stylommatophora</taxon>
        <taxon>Helicina</taxon>
        <taxon>Arionoidea</taxon>
        <taxon>Arionidae</taxon>
        <taxon>Arion</taxon>
    </lineage>
</organism>
<accession>A0A0B7AZC6</accession>
<sequence length="63" mass="7060">MRKFSVLLDEAVSQGRDHCAHSPSPDYLQVMTSSLLFSNHIFTAGGSCHKSLCHYDWCQLSES</sequence>
<name>A0A0B7AZC6_9EUPU</name>
<gene>
    <name evidence="1" type="primary">ORF147131</name>
</gene>
<evidence type="ECO:0000313" key="1">
    <source>
        <dbReference type="EMBL" id="CEK85245.1"/>
    </source>
</evidence>